<keyword evidence="4" id="KW-1185">Reference proteome</keyword>
<feature type="chain" id="PRO_5046440524" evidence="1">
    <location>
        <begin position="28"/>
        <end position="216"/>
    </location>
</feature>
<dbReference type="InterPro" id="IPR003646">
    <property type="entry name" value="SH3-like_bac-type"/>
</dbReference>
<evidence type="ECO:0000313" key="3">
    <source>
        <dbReference type="EMBL" id="MFD1914204.1"/>
    </source>
</evidence>
<feature type="domain" description="SH3b" evidence="2">
    <location>
        <begin position="46"/>
        <end position="99"/>
    </location>
</feature>
<protein>
    <submittedName>
        <fullName evidence="3">COG3650 family protein</fullName>
    </submittedName>
</protein>
<dbReference type="Proteomes" id="UP001597353">
    <property type="component" value="Unassembled WGS sequence"/>
</dbReference>
<accession>A0ABW4SA05</accession>
<dbReference type="Pfam" id="PF08239">
    <property type="entry name" value="SH3_3"/>
    <property type="match status" value="1"/>
</dbReference>
<reference evidence="4" key="1">
    <citation type="journal article" date="2019" name="Int. J. Syst. Evol. Microbiol.">
        <title>The Global Catalogue of Microorganisms (GCM) 10K type strain sequencing project: providing services to taxonomists for standard genome sequencing and annotation.</title>
        <authorList>
            <consortium name="The Broad Institute Genomics Platform"/>
            <consortium name="The Broad Institute Genome Sequencing Center for Infectious Disease"/>
            <person name="Wu L."/>
            <person name="Ma J."/>
        </authorList>
    </citation>
    <scope>NUCLEOTIDE SEQUENCE [LARGE SCALE GENOMIC DNA]</scope>
    <source>
        <strain evidence="4">CGMCC 4.7242</strain>
    </source>
</reference>
<keyword evidence="1" id="KW-0732">Signal</keyword>
<proteinExistence type="predicted"/>
<dbReference type="Gene3D" id="2.30.30.40">
    <property type="entry name" value="SH3 Domains"/>
    <property type="match status" value="1"/>
</dbReference>
<evidence type="ECO:0000256" key="1">
    <source>
        <dbReference type="SAM" id="SignalP"/>
    </source>
</evidence>
<evidence type="ECO:0000259" key="2">
    <source>
        <dbReference type="Pfam" id="PF08239"/>
    </source>
</evidence>
<organism evidence="3 4">
    <name type="scientific">Halodurantibacterium flavum</name>
    <dbReference type="NCBI Taxonomy" id="1382802"/>
    <lineage>
        <taxon>Bacteria</taxon>
        <taxon>Pseudomonadati</taxon>
        <taxon>Pseudomonadota</taxon>
        <taxon>Alphaproteobacteria</taxon>
        <taxon>Rhodobacterales</taxon>
        <taxon>Paracoccaceae</taxon>
        <taxon>Halodurantibacterium</taxon>
    </lineage>
</organism>
<evidence type="ECO:0000313" key="4">
    <source>
        <dbReference type="Proteomes" id="UP001597353"/>
    </source>
</evidence>
<sequence length="216" mass="23596">MRLWLVMSARVLLAVAMLAGLSQPALATREYILPTLFDVEGVRADDVLNIRAEPSATAGIIGTLSADTRDIEVVEFDATGRWARINRDERTGWVAARYLAYQVGIWEDGGLPPSLVCHGTEPFWALRPAAEEITLSRPDHDEMRLPLRRVLSSPVFRDPRRVFAAGTGPGANVTVFMTPKLCSDGMSDRLFGLEATVMLETEIGAELLLGCCSIAP</sequence>
<dbReference type="RefSeq" id="WP_390265329.1">
    <property type="nucleotide sequence ID" value="NZ_JBHUGH010000036.1"/>
</dbReference>
<gene>
    <name evidence="3" type="ORF">ACFSGJ_18535</name>
</gene>
<feature type="signal peptide" evidence="1">
    <location>
        <begin position="1"/>
        <end position="27"/>
    </location>
</feature>
<comment type="caution">
    <text evidence="3">The sequence shown here is derived from an EMBL/GenBank/DDBJ whole genome shotgun (WGS) entry which is preliminary data.</text>
</comment>
<dbReference type="EMBL" id="JBHUGH010000036">
    <property type="protein sequence ID" value="MFD1914204.1"/>
    <property type="molecule type" value="Genomic_DNA"/>
</dbReference>
<name>A0ABW4SA05_9RHOB</name>